<proteinExistence type="predicted"/>
<evidence type="ECO:0000259" key="6">
    <source>
        <dbReference type="PROSITE" id="PS50850"/>
    </source>
</evidence>
<sequence>MFSEPSFIIGSSMIVSSVGAVICGLSKSFFVGCIGRIIVGAGCGLIYSPCTRIIMNWFPLKYYSRMLGLFLFIAGFGNFLVQTPLTLLAQQIGWRWCFILIAILAVFLALLTLIFVRRNPIVYNYQPINDSLTSNVNEMSFKERFNQLLSNFKTIFSNSNFWFI</sequence>
<comment type="subcellular location">
    <subcellularLocation>
        <location evidence="1">Membrane</location>
        <topology evidence="1">Multi-pass membrane protein</topology>
    </subcellularLocation>
</comment>
<evidence type="ECO:0000256" key="4">
    <source>
        <dbReference type="ARBA" id="ARBA00023136"/>
    </source>
</evidence>
<dbReference type="PANTHER" id="PTHR23501:SF169">
    <property type="entry name" value="SLR0616 PROTEIN"/>
    <property type="match status" value="1"/>
</dbReference>
<gene>
    <name evidence="7" type="ORF">M9Y10_019582</name>
</gene>
<dbReference type="PROSITE" id="PS50850">
    <property type="entry name" value="MFS"/>
    <property type="match status" value="1"/>
</dbReference>
<evidence type="ECO:0000313" key="8">
    <source>
        <dbReference type="Proteomes" id="UP001470230"/>
    </source>
</evidence>
<evidence type="ECO:0000256" key="3">
    <source>
        <dbReference type="ARBA" id="ARBA00022989"/>
    </source>
</evidence>
<dbReference type="Pfam" id="PF07690">
    <property type="entry name" value="MFS_1"/>
    <property type="match status" value="1"/>
</dbReference>
<feature type="transmembrane region" description="Helical" evidence="5">
    <location>
        <begin position="29"/>
        <end position="50"/>
    </location>
</feature>
<name>A0ABR2HHQ2_9EUKA</name>
<organism evidence="7 8">
    <name type="scientific">Tritrichomonas musculus</name>
    <dbReference type="NCBI Taxonomy" id="1915356"/>
    <lineage>
        <taxon>Eukaryota</taxon>
        <taxon>Metamonada</taxon>
        <taxon>Parabasalia</taxon>
        <taxon>Tritrichomonadida</taxon>
        <taxon>Tritrichomonadidae</taxon>
        <taxon>Tritrichomonas</taxon>
    </lineage>
</organism>
<evidence type="ECO:0000256" key="5">
    <source>
        <dbReference type="SAM" id="Phobius"/>
    </source>
</evidence>
<accession>A0ABR2HHQ2</accession>
<dbReference type="Gene3D" id="1.20.1250.20">
    <property type="entry name" value="MFS general substrate transporter like domains"/>
    <property type="match status" value="1"/>
</dbReference>
<feature type="transmembrane region" description="Helical" evidence="5">
    <location>
        <begin position="62"/>
        <end position="81"/>
    </location>
</feature>
<dbReference type="Proteomes" id="UP001470230">
    <property type="component" value="Unassembled WGS sequence"/>
</dbReference>
<evidence type="ECO:0000313" key="7">
    <source>
        <dbReference type="EMBL" id="KAK8847008.1"/>
    </source>
</evidence>
<reference evidence="7 8" key="1">
    <citation type="submission" date="2024-04" db="EMBL/GenBank/DDBJ databases">
        <title>Tritrichomonas musculus Genome.</title>
        <authorList>
            <person name="Alves-Ferreira E."/>
            <person name="Grigg M."/>
            <person name="Lorenzi H."/>
            <person name="Galac M."/>
        </authorList>
    </citation>
    <scope>NUCLEOTIDE SEQUENCE [LARGE SCALE GENOMIC DNA]</scope>
    <source>
        <strain evidence="7 8">EAF2021</strain>
    </source>
</reference>
<feature type="domain" description="Major facilitator superfamily (MFS) profile" evidence="6">
    <location>
        <begin position="1"/>
        <end position="164"/>
    </location>
</feature>
<comment type="caution">
    <text evidence="7">The sequence shown here is derived from an EMBL/GenBank/DDBJ whole genome shotgun (WGS) entry which is preliminary data.</text>
</comment>
<dbReference type="InterPro" id="IPR011701">
    <property type="entry name" value="MFS"/>
</dbReference>
<keyword evidence="8" id="KW-1185">Reference proteome</keyword>
<keyword evidence="4 5" id="KW-0472">Membrane</keyword>
<protein>
    <recommendedName>
        <fullName evidence="6">Major facilitator superfamily (MFS) profile domain-containing protein</fullName>
    </recommendedName>
</protein>
<feature type="transmembrane region" description="Helical" evidence="5">
    <location>
        <begin position="93"/>
        <end position="116"/>
    </location>
</feature>
<dbReference type="PANTHER" id="PTHR23501">
    <property type="entry name" value="MAJOR FACILITATOR SUPERFAMILY"/>
    <property type="match status" value="1"/>
</dbReference>
<dbReference type="InterPro" id="IPR020846">
    <property type="entry name" value="MFS_dom"/>
</dbReference>
<dbReference type="SUPFAM" id="SSF103473">
    <property type="entry name" value="MFS general substrate transporter"/>
    <property type="match status" value="1"/>
</dbReference>
<keyword evidence="3 5" id="KW-1133">Transmembrane helix</keyword>
<evidence type="ECO:0000256" key="1">
    <source>
        <dbReference type="ARBA" id="ARBA00004141"/>
    </source>
</evidence>
<keyword evidence="2 5" id="KW-0812">Transmembrane</keyword>
<dbReference type="EMBL" id="JAPFFF010000028">
    <property type="protein sequence ID" value="KAK8847008.1"/>
    <property type="molecule type" value="Genomic_DNA"/>
</dbReference>
<dbReference type="InterPro" id="IPR036259">
    <property type="entry name" value="MFS_trans_sf"/>
</dbReference>
<evidence type="ECO:0000256" key="2">
    <source>
        <dbReference type="ARBA" id="ARBA00022692"/>
    </source>
</evidence>